<dbReference type="PROSITE" id="PS50977">
    <property type="entry name" value="HTH_TETR_2"/>
    <property type="match status" value="1"/>
</dbReference>
<keyword evidence="8" id="KW-1185">Reference proteome</keyword>
<feature type="transmembrane region" description="Helical" evidence="5">
    <location>
        <begin position="152"/>
        <end position="169"/>
    </location>
</feature>
<dbReference type="Gene3D" id="1.10.10.60">
    <property type="entry name" value="Homeodomain-like"/>
    <property type="match status" value="1"/>
</dbReference>
<accession>A0A517SLK1</accession>
<dbReference type="KEGG" id="ccos:Pan44_50680"/>
<dbReference type="OrthoDB" id="9814200at2"/>
<dbReference type="FunCoup" id="A0A517SLK1">
    <property type="interactions" value="118"/>
</dbReference>
<keyword evidence="5" id="KW-1133">Transmembrane helix</keyword>
<evidence type="ECO:0000313" key="8">
    <source>
        <dbReference type="Proteomes" id="UP000315700"/>
    </source>
</evidence>
<gene>
    <name evidence="7" type="primary">acrR</name>
    <name evidence="7" type="ORF">Pan44_50680</name>
</gene>
<dbReference type="InterPro" id="IPR009057">
    <property type="entry name" value="Homeodomain-like_sf"/>
</dbReference>
<dbReference type="InterPro" id="IPR001647">
    <property type="entry name" value="HTH_TetR"/>
</dbReference>
<keyword evidence="3" id="KW-0804">Transcription</keyword>
<reference evidence="7 8" key="1">
    <citation type="submission" date="2019-02" db="EMBL/GenBank/DDBJ databases">
        <title>Deep-cultivation of Planctomycetes and their phenomic and genomic characterization uncovers novel biology.</title>
        <authorList>
            <person name="Wiegand S."/>
            <person name="Jogler M."/>
            <person name="Boedeker C."/>
            <person name="Pinto D."/>
            <person name="Vollmers J."/>
            <person name="Rivas-Marin E."/>
            <person name="Kohn T."/>
            <person name="Peeters S.H."/>
            <person name="Heuer A."/>
            <person name="Rast P."/>
            <person name="Oberbeckmann S."/>
            <person name="Bunk B."/>
            <person name="Jeske O."/>
            <person name="Meyerdierks A."/>
            <person name="Storesund J.E."/>
            <person name="Kallscheuer N."/>
            <person name="Luecker S."/>
            <person name="Lage O.M."/>
            <person name="Pohl T."/>
            <person name="Merkel B.J."/>
            <person name="Hornburger P."/>
            <person name="Mueller R.-W."/>
            <person name="Bruemmer F."/>
            <person name="Labrenz M."/>
            <person name="Spormann A.M."/>
            <person name="Op den Camp H."/>
            <person name="Overmann J."/>
            <person name="Amann R."/>
            <person name="Jetten M.S.M."/>
            <person name="Mascher T."/>
            <person name="Medema M.H."/>
            <person name="Devos D.P."/>
            <person name="Kaster A.-K."/>
            <person name="Ovreas L."/>
            <person name="Rohde M."/>
            <person name="Galperin M.Y."/>
            <person name="Jogler C."/>
        </authorList>
    </citation>
    <scope>NUCLEOTIDE SEQUENCE [LARGE SCALE GENOMIC DNA]</scope>
    <source>
        <strain evidence="7 8">Pan44</strain>
    </source>
</reference>
<dbReference type="SUPFAM" id="SSF48498">
    <property type="entry name" value="Tetracyclin repressor-like, C-terminal domain"/>
    <property type="match status" value="1"/>
</dbReference>
<dbReference type="SUPFAM" id="SSF46689">
    <property type="entry name" value="Homeodomain-like"/>
    <property type="match status" value="1"/>
</dbReference>
<evidence type="ECO:0000256" key="3">
    <source>
        <dbReference type="ARBA" id="ARBA00023163"/>
    </source>
</evidence>
<protein>
    <submittedName>
        <fullName evidence="7">HTH-type transcriptional regulator AcrR</fullName>
    </submittedName>
</protein>
<proteinExistence type="predicted"/>
<evidence type="ECO:0000259" key="6">
    <source>
        <dbReference type="PROSITE" id="PS50977"/>
    </source>
</evidence>
<evidence type="ECO:0000256" key="4">
    <source>
        <dbReference type="PROSITE-ProRule" id="PRU00335"/>
    </source>
</evidence>
<dbReference type="EMBL" id="CP036271">
    <property type="protein sequence ID" value="QDT57003.1"/>
    <property type="molecule type" value="Genomic_DNA"/>
</dbReference>
<keyword evidence="2 4" id="KW-0238">DNA-binding</keyword>
<dbReference type="InterPro" id="IPR036271">
    <property type="entry name" value="Tet_transcr_reg_TetR-rel_C_sf"/>
</dbReference>
<feature type="domain" description="HTH tetR-type" evidence="6">
    <location>
        <begin position="9"/>
        <end position="69"/>
    </location>
</feature>
<evidence type="ECO:0000313" key="7">
    <source>
        <dbReference type="EMBL" id="QDT57003.1"/>
    </source>
</evidence>
<dbReference type="PRINTS" id="PR00455">
    <property type="entry name" value="HTHTETR"/>
</dbReference>
<feature type="DNA-binding region" description="H-T-H motif" evidence="4">
    <location>
        <begin position="32"/>
        <end position="51"/>
    </location>
</feature>
<dbReference type="Gene3D" id="1.10.357.10">
    <property type="entry name" value="Tetracycline Repressor, domain 2"/>
    <property type="match status" value="1"/>
</dbReference>
<keyword evidence="1" id="KW-0805">Transcription regulation</keyword>
<keyword evidence="5" id="KW-0472">Membrane</keyword>
<keyword evidence="5" id="KW-0812">Transmembrane</keyword>
<name>A0A517SLK1_9PLAN</name>
<sequence length="189" mass="20698">MKVSREQAARNRQHVVETASRCFREKGFDGIGIADLMREAGLTHGGFYGNFDSKEDLIAETCERALGRALGRWKALADAHPDRPMEAIAKDYLTVRHRDSMGEGCFLAALGSDLVRRDTSVRSRFTSGFKTLIDALTSAIPGRSRAARRERALGAWSTLIGALILARVVDDDELSREILGAGLAAVNHK</sequence>
<dbReference type="RefSeq" id="WP_145034405.1">
    <property type="nucleotide sequence ID" value="NZ_CP036271.1"/>
</dbReference>
<dbReference type="GO" id="GO:0003677">
    <property type="term" value="F:DNA binding"/>
    <property type="evidence" value="ECO:0007669"/>
    <property type="project" value="UniProtKB-UniRule"/>
</dbReference>
<dbReference type="Pfam" id="PF00440">
    <property type="entry name" value="TetR_N"/>
    <property type="match status" value="1"/>
</dbReference>
<organism evidence="7 8">
    <name type="scientific">Caulifigura coniformis</name>
    <dbReference type="NCBI Taxonomy" id="2527983"/>
    <lineage>
        <taxon>Bacteria</taxon>
        <taxon>Pseudomonadati</taxon>
        <taxon>Planctomycetota</taxon>
        <taxon>Planctomycetia</taxon>
        <taxon>Planctomycetales</taxon>
        <taxon>Planctomycetaceae</taxon>
        <taxon>Caulifigura</taxon>
    </lineage>
</organism>
<evidence type="ECO:0000256" key="2">
    <source>
        <dbReference type="ARBA" id="ARBA00023125"/>
    </source>
</evidence>
<dbReference type="Proteomes" id="UP000315700">
    <property type="component" value="Chromosome"/>
</dbReference>
<evidence type="ECO:0000256" key="5">
    <source>
        <dbReference type="SAM" id="Phobius"/>
    </source>
</evidence>
<dbReference type="AlphaFoldDB" id="A0A517SLK1"/>
<dbReference type="PANTHER" id="PTHR47506:SF7">
    <property type="entry name" value="TRANSCRIPTIONAL REGULATORY PROTEIN"/>
    <property type="match status" value="1"/>
</dbReference>
<dbReference type="PANTHER" id="PTHR47506">
    <property type="entry name" value="TRANSCRIPTIONAL REGULATORY PROTEIN"/>
    <property type="match status" value="1"/>
</dbReference>
<dbReference type="InParanoid" id="A0A517SLK1"/>
<evidence type="ECO:0000256" key="1">
    <source>
        <dbReference type="ARBA" id="ARBA00023015"/>
    </source>
</evidence>